<keyword evidence="1" id="KW-0472">Membrane</keyword>
<proteinExistence type="predicted"/>
<evidence type="ECO:0000256" key="1">
    <source>
        <dbReference type="SAM" id="Phobius"/>
    </source>
</evidence>
<dbReference type="Proteomes" id="UP000228775">
    <property type="component" value="Unassembled WGS sequence"/>
</dbReference>
<gene>
    <name evidence="2" type="ORF">COS76_00350</name>
</gene>
<accession>A0A2M7AXY8</accession>
<dbReference type="AlphaFoldDB" id="A0A2M7AXY8"/>
<protein>
    <submittedName>
        <fullName evidence="2">Uncharacterized protein</fullName>
    </submittedName>
</protein>
<name>A0A2M7AXY8_9BACT</name>
<dbReference type="EMBL" id="PEVY01000007">
    <property type="protein sequence ID" value="PIU75504.1"/>
    <property type="molecule type" value="Genomic_DNA"/>
</dbReference>
<keyword evidence="1" id="KW-1133">Transmembrane helix</keyword>
<comment type="caution">
    <text evidence="2">The sequence shown here is derived from an EMBL/GenBank/DDBJ whole genome shotgun (WGS) entry which is preliminary data.</text>
</comment>
<organism evidence="2 3">
    <name type="scientific">Candidatus Portnoybacteria bacterium CG06_land_8_20_14_3_00_39_12</name>
    <dbReference type="NCBI Taxonomy" id="1974809"/>
    <lineage>
        <taxon>Bacteria</taxon>
        <taxon>Candidatus Portnoyibacteriota</taxon>
    </lineage>
</organism>
<evidence type="ECO:0000313" key="2">
    <source>
        <dbReference type="EMBL" id="PIU75504.1"/>
    </source>
</evidence>
<sequence>MPQFIVIPSFVVEIFRAFWLVLKYIWWVPIPFIIIPAFAKAWLYFIRKRWVGQMKWVMLEIIPPRDIERSPKNMEQAITGLWGAFGTFSIKAEEYLSGMIQEWYSLELVGINGKLHFFVRTLSHFRDLVEAAVYAQYPNSEIHEVEDYMENVPYDFEKHGYDLWATVMKRTGPSDMYPIKTYTSFEDPIDRTFIDPLASMAEVVNRMHEGEQMWLQILIQPADEAIKAGKLKEVVNKMVGRPSVAPKKSLLVEEISAWLAHGRAAGLELITGQPYEVALPKEEEKPVKLPMTINQLLTPGEQEDLTAAEIKASKRWFTSRIQYGYYGRKDVFFKPRGISAVMGALSQIAGTTGFKPWSKEFSVKAYYVFTSWRKRFKKQKLLRMLKERAMYPWLPKAMQYILNSEELATLWHFPTISVVSPAITQVESKRGGAPSDLPIGPE</sequence>
<evidence type="ECO:0000313" key="3">
    <source>
        <dbReference type="Proteomes" id="UP000228775"/>
    </source>
</evidence>
<feature type="transmembrane region" description="Helical" evidence="1">
    <location>
        <begin position="24"/>
        <end position="45"/>
    </location>
</feature>
<reference evidence="3" key="1">
    <citation type="submission" date="2017-09" db="EMBL/GenBank/DDBJ databases">
        <title>Depth-based differentiation of microbial function through sediment-hosted aquifers and enrichment of novel symbionts in the deep terrestrial subsurface.</title>
        <authorList>
            <person name="Probst A.J."/>
            <person name="Ladd B."/>
            <person name="Jarett J.K."/>
            <person name="Geller-Mcgrath D.E."/>
            <person name="Sieber C.M.K."/>
            <person name="Emerson J.B."/>
            <person name="Anantharaman K."/>
            <person name="Thomas B.C."/>
            <person name="Malmstrom R."/>
            <person name="Stieglmeier M."/>
            <person name="Klingl A."/>
            <person name="Woyke T."/>
            <person name="Ryan C.M."/>
            <person name="Banfield J.F."/>
        </authorList>
    </citation>
    <scope>NUCLEOTIDE SEQUENCE [LARGE SCALE GENOMIC DNA]</scope>
</reference>
<keyword evidence="1" id="KW-0812">Transmembrane</keyword>